<evidence type="ECO:0000256" key="6">
    <source>
        <dbReference type="ARBA" id="ARBA00023329"/>
    </source>
</evidence>
<proteinExistence type="inferred from homology"/>
<dbReference type="GO" id="GO:0005198">
    <property type="term" value="F:structural molecule activity"/>
    <property type="evidence" value="ECO:0007669"/>
    <property type="project" value="InterPro"/>
</dbReference>
<evidence type="ECO:0000256" key="1">
    <source>
        <dbReference type="ARBA" id="ARBA00003913"/>
    </source>
</evidence>
<dbReference type="GO" id="GO:0016192">
    <property type="term" value="P:vesicle-mediated transport"/>
    <property type="evidence" value="ECO:0007669"/>
    <property type="project" value="InterPro"/>
</dbReference>
<protein>
    <recommendedName>
        <fullName evidence="7">Clathrin light chain</fullName>
    </recommendedName>
</protein>
<evidence type="ECO:0000256" key="4">
    <source>
        <dbReference type="ARBA" id="ARBA00023136"/>
    </source>
</evidence>
<evidence type="ECO:0000313" key="10">
    <source>
        <dbReference type="Proteomes" id="UP000316726"/>
    </source>
</evidence>
<dbReference type="GO" id="GO:0006886">
    <property type="term" value="P:intracellular protein transport"/>
    <property type="evidence" value="ECO:0007669"/>
    <property type="project" value="InterPro"/>
</dbReference>
<gene>
    <name evidence="9" type="ORF">A3770_15p75480</name>
</gene>
<reference evidence="9 10" key="1">
    <citation type="submission" date="2018-07" db="EMBL/GenBank/DDBJ databases">
        <title>The complete nuclear genome of the prasinophyte Chloropicon primus (CCMP1205).</title>
        <authorList>
            <person name="Pombert J.-F."/>
            <person name="Otis C."/>
            <person name="Turmel M."/>
            <person name="Lemieux C."/>
        </authorList>
    </citation>
    <scope>NUCLEOTIDE SEQUENCE [LARGE SCALE GENOMIC DNA]</scope>
    <source>
        <strain evidence="9 10">CCMP1205</strain>
    </source>
</reference>
<organism evidence="9 10">
    <name type="scientific">Chloropicon primus</name>
    <dbReference type="NCBI Taxonomy" id="1764295"/>
    <lineage>
        <taxon>Eukaryota</taxon>
        <taxon>Viridiplantae</taxon>
        <taxon>Chlorophyta</taxon>
        <taxon>Chloropicophyceae</taxon>
        <taxon>Chloropicales</taxon>
        <taxon>Chloropicaceae</taxon>
        <taxon>Chloropicon</taxon>
    </lineage>
</organism>
<name>A0A5B8MZT0_9CHLO</name>
<evidence type="ECO:0000313" key="9">
    <source>
        <dbReference type="EMBL" id="QDZ25030.1"/>
    </source>
</evidence>
<evidence type="ECO:0000256" key="2">
    <source>
        <dbReference type="ARBA" id="ARBA00004180"/>
    </source>
</evidence>
<comment type="function">
    <text evidence="1 7">Clathrin is the major protein of the polyhedral coat of coated pits and vesicles.</text>
</comment>
<comment type="similarity">
    <text evidence="3 7">Belongs to the clathrin light chain family.</text>
</comment>
<dbReference type="AlphaFoldDB" id="A0A5B8MZT0"/>
<evidence type="ECO:0000256" key="3">
    <source>
        <dbReference type="ARBA" id="ARBA00005263"/>
    </source>
</evidence>
<feature type="compositionally biased region" description="Low complexity" evidence="8">
    <location>
        <begin position="1"/>
        <end position="21"/>
    </location>
</feature>
<evidence type="ECO:0000256" key="7">
    <source>
        <dbReference type="RuleBase" id="RU363137"/>
    </source>
</evidence>
<feature type="region of interest" description="Disordered" evidence="8">
    <location>
        <begin position="1"/>
        <end position="45"/>
    </location>
</feature>
<dbReference type="GO" id="GO:0030130">
    <property type="term" value="C:clathrin coat of trans-Golgi network vesicle"/>
    <property type="evidence" value="ECO:0007669"/>
    <property type="project" value="InterPro"/>
</dbReference>
<keyword evidence="10" id="KW-1185">Reference proteome</keyword>
<dbReference type="InterPro" id="IPR000996">
    <property type="entry name" value="Clathrin_L-chain"/>
</dbReference>
<dbReference type="GO" id="GO:0030132">
    <property type="term" value="C:clathrin coat of coated pit"/>
    <property type="evidence" value="ECO:0007669"/>
    <property type="project" value="InterPro"/>
</dbReference>
<keyword evidence="6 7" id="KW-0968">Cytoplasmic vesicle</keyword>
<dbReference type="EMBL" id="CP031048">
    <property type="protein sequence ID" value="QDZ25030.1"/>
    <property type="molecule type" value="Genomic_DNA"/>
</dbReference>
<evidence type="ECO:0000256" key="5">
    <source>
        <dbReference type="ARBA" id="ARBA00023176"/>
    </source>
</evidence>
<dbReference type="Proteomes" id="UP000316726">
    <property type="component" value="Chromosome 15"/>
</dbReference>
<evidence type="ECO:0000256" key="8">
    <source>
        <dbReference type="SAM" id="MobiDB-lite"/>
    </source>
</evidence>
<accession>A0A5B8MZT0</accession>
<keyword evidence="4 7" id="KW-0472">Membrane</keyword>
<comment type="subcellular location">
    <subcellularLocation>
        <location evidence="2 7">Cytoplasmic vesicle membrane</location>
        <topology evidence="2 7">Peripheral membrane protein</topology>
        <orientation evidence="2 7">Cytoplasmic side</orientation>
    </subcellularLocation>
    <subcellularLocation>
        <location evidence="7">Membrane</location>
        <location evidence="7">Coated pit</location>
        <topology evidence="7">Peripheral membrane protein</topology>
        <orientation evidence="7">Cytoplasmic side</orientation>
    </subcellularLocation>
    <text evidence="7">Cytoplasmic face of coated pits and vesicles.</text>
</comment>
<keyword evidence="5 7" id="KW-0168">Coated pit</keyword>
<sequence length="132" mass="14428">MEATEGENGATETMETTETTESQPLDLGFSSSSNGAVDIGKSSAESQKLVTELREKATKEKDQFYAEREKKIEAKKKQAIEEQGMVTEATVASGWEGVVELIELDDSKNEGRHDLTAMKTLLITLKHKGGSF</sequence>
<dbReference type="Pfam" id="PF01086">
    <property type="entry name" value="Clathrin_lg_ch"/>
    <property type="match status" value="1"/>
</dbReference>